<protein>
    <submittedName>
        <fullName evidence="6">Tetratricopeptide repeat protein</fullName>
    </submittedName>
</protein>
<keyword evidence="2" id="KW-0963">Cytoplasm</keyword>
<dbReference type="RefSeq" id="WP_378282267.1">
    <property type="nucleotide sequence ID" value="NZ_JBHSON010000015.1"/>
</dbReference>
<feature type="region of interest" description="Disordered" evidence="4">
    <location>
        <begin position="220"/>
        <end position="241"/>
    </location>
</feature>
<reference evidence="7" key="1">
    <citation type="journal article" date="2019" name="Int. J. Syst. Evol. Microbiol.">
        <title>The Global Catalogue of Microorganisms (GCM) 10K type strain sequencing project: providing services to taxonomists for standard genome sequencing and annotation.</title>
        <authorList>
            <consortium name="The Broad Institute Genomics Platform"/>
            <consortium name="The Broad Institute Genome Sequencing Center for Infectious Disease"/>
            <person name="Wu L."/>
            <person name="Ma J."/>
        </authorList>
    </citation>
    <scope>NUCLEOTIDE SEQUENCE [LARGE SCALE GENOMIC DNA]</scope>
    <source>
        <strain evidence="7">KCTC 42087</strain>
    </source>
</reference>
<dbReference type="Pfam" id="PF13181">
    <property type="entry name" value="TPR_8"/>
    <property type="match status" value="1"/>
</dbReference>
<name>A0ABW0ZYX2_9ACTN</name>
<dbReference type="PANTHER" id="PTHR45954:SF1">
    <property type="entry name" value="LD33695P"/>
    <property type="match status" value="1"/>
</dbReference>
<accession>A0ABW0ZYX2</accession>
<keyword evidence="3" id="KW-0677">Repeat</keyword>
<evidence type="ECO:0000256" key="3">
    <source>
        <dbReference type="ARBA" id="ARBA00022737"/>
    </source>
</evidence>
<dbReference type="SUPFAM" id="SSF48452">
    <property type="entry name" value="TPR-like"/>
    <property type="match status" value="1"/>
</dbReference>
<feature type="transmembrane region" description="Helical" evidence="5">
    <location>
        <begin position="251"/>
        <end position="271"/>
    </location>
</feature>
<dbReference type="InterPro" id="IPR011990">
    <property type="entry name" value="TPR-like_helical_dom_sf"/>
</dbReference>
<feature type="region of interest" description="Disordered" evidence="4">
    <location>
        <begin position="331"/>
        <end position="361"/>
    </location>
</feature>
<feature type="transmembrane region" description="Helical" evidence="5">
    <location>
        <begin position="307"/>
        <end position="327"/>
    </location>
</feature>
<evidence type="ECO:0000256" key="1">
    <source>
        <dbReference type="ARBA" id="ARBA00004496"/>
    </source>
</evidence>
<dbReference type="SMART" id="SM00028">
    <property type="entry name" value="TPR"/>
    <property type="match status" value="4"/>
</dbReference>
<evidence type="ECO:0000256" key="4">
    <source>
        <dbReference type="SAM" id="MobiDB-lite"/>
    </source>
</evidence>
<dbReference type="InterPro" id="IPR019734">
    <property type="entry name" value="TPR_rpt"/>
</dbReference>
<dbReference type="EMBL" id="JBHSON010000015">
    <property type="protein sequence ID" value="MFC5746648.1"/>
    <property type="molecule type" value="Genomic_DNA"/>
</dbReference>
<organism evidence="6 7">
    <name type="scientific">Actinomadura rugatobispora</name>
    <dbReference type="NCBI Taxonomy" id="1994"/>
    <lineage>
        <taxon>Bacteria</taxon>
        <taxon>Bacillati</taxon>
        <taxon>Actinomycetota</taxon>
        <taxon>Actinomycetes</taxon>
        <taxon>Streptosporangiales</taxon>
        <taxon>Thermomonosporaceae</taxon>
        <taxon>Actinomadura</taxon>
    </lineage>
</organism>
<keyword evidence="5" id="KW-0812">Transmembrane</keyword>
<dbReference type="PANTHER" id="PTHR45954">
    <property type="entry name" value="LD33695P"/>
    <property type="match status" value="1"/>
</dbReference>
<evidence type="ECO:0000313" key="6">
    <source>
        <dbReference type="EMBL" id="MFC5746648.1"/>
    </source>
</evidence>
<feature type="transmembrane region" description="Helical" evidence="5">
    <location>
        <begin position="278"/>
        <end position="301"/>
    </location>
</feature>
<dbReference type="Pfam" id="PF13424">
    <property type="entry name" value="TPR_12"/>
    <property type="match status" value="1"/>
</dbReference>
<keyword evidence="5" id="KW-1133">Transmembrane helix</keyword>
<dbReference type="Gene3D" id="1.25.40.10">
    <property type="entry name" value="Tetratricopeptide repeat domain"/>
    <property type="match status" value="1"/>
</dbReference>
<feature type="compositionally biased region" description="Basic and acidic residues" evidence="4">
    <location>
        <begin position="226"/>
        <end position="238"/>
    </location>
</feature>
<gene>
    <name evidence="6" type="ORF">ACFPZN_13570</name>
</gene>
<comment type="caution">
    <text evidence="6">The sequence shown here is derived from an EMBL/GenBank/DDBJ whole genome shotgun (WGS) entry which is preliminary data.</text>
</comment>
<evidence type="ECO:0000256" key="2">
    <source>
        <dbReference type="ARBA" id="ARBA00022490"/>
    </source>
</evidence>
<dbReference type="Proteomes" id="UP001596074">
    <property type="component" value="Unassembled WGS sequence"/>
</dbReference>
<sequence>MSSETPGSAWAEAAELNNRGLALSGEGRLEEAVIAYRRAVEVSRAAGHSKALATALDNLSLATAWCGRLEEALTAHDEALATFRSLGDVEGESTALSNLAAIHTRAGRPGDAVAAQQRAIEVCRAAGDRPAEALALSHLGQVLAAGGNPAGSIRAHQDAVDIWRGLADREAEAGELKNLALRLAEARRYTAARQTAEQAAGALEDIGRRTEAAALREWQESLPANRAEEPEAAERDDGTATPRVHTVRGCVPLLAGVGAIITLLTDGPWFLSAALTALALLGWGTCSTSLASLAIGVVIIWKSGGTWWLLGGLALLLFGITSPVSGARFSRTRPRLGTGTRLNPSEPEERESDQEHRGRED</sequence>
<evidence type="ECO:0000256" key="5">
    <source>
        <dbReference type="SAM" id="Phobius"/>
    </source>
</evidence>
<proteinExistence type="predicted"/>
<evidence type="ECO:0000313" key="7">
    <source>
        <dbReference type="Proteomes" id="UP001596074"/>
    </source>
</evidence>
<keyword evidence="5" id="KW-0472">Membrane</keyword>
<keyword evidence="7" id="KW-1185">Reference proteome</keyword>
<dbReference type="InterPro" id="IPR052386">
    <property type="entry name" value="GPSM"/>
</dbReference>
<comment type="subcellular location">
    <subcellularLocation>
        <location evidence="1">Cytoplasm</location>
    </subcellularLocation>
</comment>